<organism evidence="2 3">
    <name type="scientific">Saccoglossus kowalevskii</name>
    <name type="common">Acorn worm</name>
    <dbReference type="NCBI Taxonomy" id="10224"/>
    <lineage>
        <taxon>Eukaryota</taxon>
        <taxon>Metazoa</taxon>
        <taxon>Hemichordata</taxon>
        <taxon>Enteropneusta</taxon>
        <taxon>Harrimaniidae</taxon>
        <taxon>Saccoglossus</taxon>
    </lineage>
</organism>
<evidence type="ECO:0000313" key="2">
    <source>
        <dbReference type="Proteomes" id="UP000694865"/>
    </source>
</evidence>
<evidence type="ECO:0000259" key="1">
    <source>
        <dbReference type="PROSITE" id="PS50888"/>
    </source>
</evidence>
<dbReference type="Pfam" id="PF00010">
    <property type="entry name" value="HLH"/>
    <property type="match status" value="1"/>
</dbReference>
<dbReference type="SUPFAM" id="SSF47459">
    <property type="entry name" value="HLH, helix-loop-helix DNA-binding domain"/>
    <property type="match status" value="1"/>
</dbReference>
<gene>
    <name evidence="3" type="primary">LOC102806665</name>
</gene>
<sequence>MTRVKMERPVPSLAKTTSSDVYSPYQIYMNPEYVPLHGVQMIGHTTCSFARLYGTNGKTEIENDSLHPVYPLESSESVCRASHYIDGDKKTLRSTKSTEIYDSLGGIQNEVDTKPVHAIKIQQSCKVESRKLANSKERARMNSIRDGFDMLRDILPKSCTPFGGNNCRK</sequence>
<dbReference type="InterPro" id="IPR036638">
    <property type="entry name" value="HLH_DNA-bd_sf"/>
</dbReference>
<reference evidence="3" key="1">
    <citation type="submission" date="2025-08" db="UniProtKB">
        <authorList>
            <consortium name="RefSeq"/>
        </authorList>
    </citation>
    <scope>IDENTIFICATION</scope>
    <source>
        <tissue evidence="3">Testes</tissue>
    </source>
</reference>
<dbReference type="GeneID" id="102806665"/>
<name>A0ABM0M789_SACKO</name>
<dbReference type="PROSITE" id="PS50888">
    <property type="entry name" value="BHLH"/>
    <property type="match status" value="1"/>
</dbReference>
<proteinExistence type="predicted"/>
<dbReference type="RefSeq" id="XP_006815880.1">
    <property type="nucleotide sequence ID" value="XM_006815817.1"/>
</dbReference>
<protein>
    <submittedName>
        <fullName evidence="3">Basic helix-loop-helix transcription factor amos-like</fullName>
    </submittedName>
</protein>
<evidence type="ECO:0000313" key="3">
    <source>
        <dbReference type="RefSeq" id="XP_006815880.1"/>
    </source>
</evidence>
<feature type="domain" description="BHLH" evidence="1">
    <location>
        <begin position="128"/>
        <end position="169"/>
    </location>
</feature>
<dbReference type="Gene3D" id="4.10.280.10">
    <property type="entry name" value="Helix-loop-helix DNA-binding domain"/>
    <property type="match status" value="1"/>
</dbReference>
<dbReference type="InterPro" id="IPR011598">
    <property type="entry name" value="bHLH_dom"/>
</dbReference>
<accession>A0ABM0M789</accession>
<keyword evidence="2" id="KW-1185">Reference proteome</keyword>
<dbReference type="Proteomes" id="UP000694865">
    <property type="component" value="Unplaced"/>
</dbReference>